<evidence type="ECO:0000256" key="4">
    <source>
        <dbReference type="ARBA" id="ARBA00008981"/>
    </source>
</evidence>
<dbReference type="GeneID" id="10643963"/>
<dbReference type="InterPro" id="IPR004639">
    <property type="entry name" value="4pyrrol_synth_GluAld_NH2Trfase"/>
</dbReference>
<evidence type="ECO:0000256" key="7">
    <source>
        <dbReference type="ARBA" id="ARBA00023244"/>
    </source>
</evidence>
<dbReference type="GO" id="GO:0042286">
    <property type="term" value="F:glutamate-1-semialdehyde 2,1-aminomutase activity"/>
    <property type="evidence" value="ECO:0007669"/>
    <property type="project" value="UniProtKB-UniRule"/>
</dbReference>
<dbReference type="AlphaFoldDB" id="F6BDT3"/>
<dbReference type="GO" id="GO:0030170">
    <property type="term" value="F:pyridoxal phosphate binding"/>
    <property type="evidence" value="ECO:0007669"/>
    <property type="project" value="InterPro"/>
</dbReference>
<dbReference type="InterPro" id="IPR005814">
    <property type="entry name" value="Aminotrans_3"/>
</dbReference>
<dbReference type="UniPathway" id="UPA00251">
    <property type="reaction ID" value="UER00317"/>
</dbReference>
<dbReference type="InterPro" id="IPR015424">
    <property type="entry name" value="PyrdxlP-dep_Trfase"/>
</dbReference>
<dbReference type="GO" id="GO:0006782">
    <property type="term" value="P:protoporphyrinogen IX biosynthetic process"/>
    <property type="evidence" value="ECO:0007669"/>
    <property type="project" value="UniProtKB-UniRule"/>
</dbReference>
<proteinExistence type="inferred from homology"/>
<keyword evidence="6 8" id="KW-0413">Isomerase</keyword>
<name>F6BDT3_METIK</name>
<dbReference type="KEGG" id="mig:Metig_1105"/>
<dbReference type="STRING" id="880724.Metig_1105"/>
<dbReference type="FunFam" id="3.40.640.10:FF:000021">
    <property type="entry name" value="Glutamate-1-semialdehyde 2,1-aminomutase"/>
    <property type="match status" value="1"/>
</dbReference>
<dbReference type="EC" id="5.4.3.8" evidence="8"/>
<dbReference type="EMBL" id="CP002737">
    <property type="protein sequence ID" value="AEF96644.1"/>
    <property type="molecule type" value="Genomic_DNA"/>
</dbReference>
<dbReference type="NCBIfam" id="NF000818">
    <property type="entry name" value="PRK00062.1"/>
    <property type="match status" value="1"/>
</dbReference>
<keyword evidence="10" id="KW-1185">Reference proteome</keyword>
<dbReference type="PANTHER" id="PTHR43713">
    <property type="entry name" value="GLUTAMATE-1-SEMIALDEHYDE 2,1-AMINOMUTASE"/>
    <property type="match status" value="1"/>
</dbReference>
<comment type="cofactor">
    <cofactor evidence="2 8">
        <name>pyridoxal 5'-phosphate</name>
        <dbReference type="ChEBI" id="CHEBI:597326"/>
    </cofactor>
</comment>
<gene>
    <name evidence="8" type="primary">hemL</name>
    <name evidence="9" type="ordered locus">Metig_1105</name>
</gene>
<evidence type="ECO:0000256" key="8">
    <source>
        <dbReference type="HAMAP-Rule" id="MF_00375"/>
    </source>
</evidence>
<comment type="pathway">
    <text evidence="3 8">Porphyrin-containing compound metabolism; protoporphyrin-IX biosynthesis; 5-aminolevulinate from L-glutamyl-tRNA(Glu): step 2/2.</text>
</comment>
<dbReference type="Proteomes" id="UP000009227">
    <property type="component" value="Chromosome"/>
</dbReference>
<dbReference type="PANTHER" id="PTHR43713:SF3">
    <property type="entry name" value="GLUTAMATE-1-SEMIALDEHYDE 2,1-AMINOMUTASE 1, CHLOROPLASTIC-RELATED"/>
    <property type="match status" value="1"/>
</dbReference>
<dbReference type="InterPro" id="IPR015422">
    <property type="entry name" value="PyrdxlP-dep_Trfase_small"/>
</dbReference>
<reference evidence="9 10" key="1">
    <citation type="submission" date="2011-05" db="EMBL/GenBank/DDBJ databases">
        <title>Complete sequence of Methanotorris igneus Kol 5.</title>
        <authorList>
            <consortium name="US DOE Joint Genome Institute"/>
            <person name="Lucas S."/>
            <person name="Han J."/>
            <person name="Lapidus A."/>
            <person name="Cheng J.-F."/>
            <person name="Goodwin L."/>
            <person name="Pitluck S."/>
            <person name="Peters L."/>
            <person name="Mikhailova N."/>
            <person name="Chertkov O."/>
            <person name="Han C."/>
            <person name="Tapia R."/>
            <person name="Land M."/>
            <person name="Hauser L."/>
            <person name="Kyrpides N."/>
            <person name="Ivanova N."/>
            <person name="Pagani I."/>
            <person name="Sieprawska-Lupa M."/>
            <person name="Whitman W."/>
            <person name="Woyke T."/>
        </authorList>
    </citation>
    <scope>NUCLEOTIDE SEQUENCE [LARGE SCALE GENOMIC DNA]</scope>
    <source>
        <strain evidence="10">DSM 5666 / JCM 11834 / Kol 5</strain>
    </source>
</reference>
<dbReference type="HOGENOM" id="CLU_016922_1_5_2"/>
<dbReference type="SUPFAM" id="SSF53383">
    <property type="entry name" value="PLP-dependent transferases"/>
    <property type="match status" value="1"/>
</dbReference>
<evidence type="ECO:0000256" key="5">
    <source>
        <dbReference type="ARBA" id="ARBA00022898"/>
    </source>
</evidence>
<evidence type="ECO:0000256" key="2">
    <source>
        <dbReference type="ARBA" id="ARBA00001933"/>
    </source>
</evidence>
<dbReference type="HAMAP" id="MF_00375">
    <property type="entry name" value="HemL_aminotrans_3"/>
    <property type="match status" value="1"/>
</dbReference>
<dbReference type="GO" id="GO:0008483">
    <property type="term" value="F:transaminase activity"/>
    <property type="evidence" value="ECO:0007669"/>
    <property type="project" value="InterPro"/>
</dbReference>
<comment type="subcellular location">
    <subcellularLocation>
        <location evidence="8">Cytoplasm</location>
    </subcellularLocation>
</comment>
<accession>F6BDT3</accession>
<comment type="catalytic activity">
    <reaction evidence="1 8">
        <text>(S)-4-amino-5-oxopentanoate = 5-aminolevulinate</text>
        <dbReference type="Rhea" id="RHEA:14265"/>
        <dbReference type="ChEBI" id="CHEBI:57501"/>
        <dbReference type="ChEBI" id="CHEBI:356416"/>
        <dbReference type="EC" id="5.4.3.8"/>
    </reaction>
</comment>
<evidence type="ECO:0000313" key="9">
    <source>
        <dbReference type="EMBL" id="AEF96644.1"/>
    </source>
</evidence>
<feature type="modified residue" description="N6-(pyridoxal phosphate)lysine" evidence="8">
    <location>
        <position position="264"/>
    </location>
</feature>
<dbReference type="InterPro" id="IPR015421">
    <property type="entry name" value="PyrdxlP-dep_Trfase_major"/>
</dbReference>
<dbReference type="GO" id="GO:0005737">
    <property type="term" value="C:cytoplasm"/>
    <property type="evidence" value="ECO:0007669"/>
    <property type="project" value="UniProtKB-SubCell"/>
</dbReference>
<dbReference type="NCBIfam" id="TIGR00713">
    <property type="entry name" value="hemL"/>
    <property type="match status" value="1"/>
</dbReference>
<dbReference type="CDD" id="cd00610">
    <property type="entry name" value="OAT_like"/>
    <property type="match status" value="1"/>
</dbReference>
<evidence type="ECO:0000256" key="1">
    <source>
        <dbReference type="ARBA" id="ARBA00001579"/>
    </source>
</evidence>
<comment type="similarity">
    <text evidence="4 8">Belongs to the class-III pyridoxal-phosphate-dependent aminotransferase family. HemL subfamily.</text>
</comment>
<evidence type="ECO:0000256" key="6">
    <source>
        <dbReference type="ARBA" id="ARBA00023235"/>
    </source>
</evidence>
<evidence type="ECO:0000313" key="10">
    <source>
        <dbReference type="Proteomes" id="UP000009227"/>
    </source>
</evidence>
<keyword evidence="8" id="KW-0963">Cytoplasm</keyword>
<dbReference type="PROSITE" id="PS00600">
    <property type="entry name" value="AA_TRANSFER_CLASS_3"/>
    <property type="match status" value="1"/>
</dbReference>
<dbReference type="InterPro" id="IPR049704">
    <property type="entry name" value="Aminotrans_3_PPA_site"/>
</dbReference>
<organism evidence="10">
    <name type="scientific">Methanotorris igneus (strain DSM 5666 / JCM 11834 / Kol 5)</name>
    <dbReference type="NCBI Taxonomy" id="880724"/>
    <lineage>
        <taxon>Archaea</taxon>
        <taxon>Methanobacteriati</taxon>
        <taxon>Methanobacteriota</taxon>
        <taxon>Methanomada group</taxon>
        <taxon>Methanococci</taxon>
        <taxon>Methanococcales</taxon>
        <taxon>Methanocaldococcaceae</taxon>
        <taxon>Methanotorris</taxon>
    </lineage>
</organism>
<dbReference type="RefSeq" id="WP_013799245.1">
    <property type="nucleotide sequence ID" value="NC_015562.1"/>
</dbReference>
<protein>
    <recommendedName>
        <fullName evidence="8">Glutamate-1-semialdehyde 2,1-aminomutase</fullName>
        <shortName evidence="8">GSA</shortName>
        <ecNumber evidence="8">5.4.3.8</ecNumber>
    </recommendedName>
    <alternativeName>
        <fullName evidence="8">Glutamate-1-semialdehyde aminotransferase</fullName>
        <shortName evidence="8">GSA-AT</shortName>
    </alternativeName>
</protein>
<evidence type="ECO:0000256" key="3">
    <source>
        <dbReference type="ARBA" id="ARBA00004819"/>
    </source>
</evidence>
<keyword evidence="7 8" id="KW-0627">Porphyrin biosynthesis</keyword>
<sequence>MKLEKSKALFEEAQKYLVKGVNSPVRYFKPYPFFVQKAKDCYLFDVDGNKYIDYCLAYGPMVLGHANEAIINAVKEQLELGTAYGCPTEKEIILAKEVINRVPCAEMVRFVNSGTEATMSAIRLARGVTGRKKIIKFDGAYHGAHDYVLVKSGSGALTHGTPNSPGIPEETTKNTILVPFNDEEAIEKVIKDNKDEIACLIVEPVMGNVGCILPKEGYLKFLREITEENGIILIFDEVITGFRLAKGGAQEYYGVIPDLATLGKILGGGFPIGAIVGKKEIMEQMSPSGPIYQAGTFNGNPVSITAGIETLKQLDDKFYKETTKTAEKLANCLREVSERYNIPAKVYNIASMFQIYFNDKEVLNYEIAKQSDTERFMKYFWNLLENGVFVPPSQFECCFTSIKHNDEVVEKTMNAIEEAFKNLE</sequence>
<dbReference type="Gene3D" id="3.90.1150.10">
    <property type="entry name" value="Aspartate Aminotransferase, domain 1"/>
    <property type="match status" value="1"/>
</dbReference>
<keyword evidence="5 8" id="KW-0663">Pyridoxal phosphate</keyword>
<dbReference type="Pfam" id="PF00202">
    <property type="entry name" value="Aminotran_3"/>
    <property type="match status" value="1"/>
</dbReference>
<dbReference type="Gene3D" id="3.40.640.10">
    <property type="entry name" value="Type I PLP-dependent aspartate aminotransferase-like (Major domain)"/>
    <property type="match status" value="1"/>
</dbReference>